<reference evidence="17 18" key="1">
    <citation type="submission" date="2018-10" db="EMBL/GenBank/DDBJ databases">
        <title>Genome assembly for a Yunnan-Guizhou Plateau 3E fish, Anabarilius grahami (Regan), and its evolutionary and genetic applications.</title>
        <authorList>
            <person name="Jiang W."/>
        </authorList>
    </citation>
    <scope>NUCLEOTIDE SEQUENCE [LARGE SCALE GENOMIC DNA]</scope>
    <source>
        <strain evidence="17">AG-KIZ</strain>
        <tissue evidence="17">Muscle</tissue>
    </source>
</reference>
<evidence type="ECO:0000259" key="14">
    <source>
        <dbReference type="PROSITE" id="PS50001"/>
    </source>
</evidence>
<dbReference type="SMART" id="SM00252">
    <property type="entry name" value="SH2"/>
    <property type="match status" value="1"/>
</dbReference>
<dbReference type="InterPro" id="IPR036860">
    <property type="entry name" value="SH2_dom_sf"/>
</dbReference>
<evidence type="ECO:0000259" key="16">
    <source>
        <dbReference type="PROSITE" id="PS50011"/>
    </source>
</evidence>
<dbReference type="InterPro" id="IPR050198">
    <property type="entry name" value="Non-receptor_tyrosine_kinases"/>
</dbReference>
<dbReference type="Pfam" id="PF00017">
    <property type="entry name" value="SH2"/>
    <property type="match status" value="1"/>
</dbReference>
<dbReference type="EMBL" id="RJVU01049301">
    <property type="protein sequence ID" value="ROL42833.1"/>
    <property type="molecule type" value="Genomic_DNA"/>
</dbReference>
<evidence type="ECO:0000256" key="2">
    <source>
        <dbReference type="ARBA" id="ARBA00022679"/>
    </source>
</evidence>
<evidence type="ECO:0000313" key="18">
    <source>
        <dbReference type="Proteomes" id="UP000281406"/>
    </source>
</evidence>
<dbReference type="InterPro" id="IPR000980">
    <property type="entry name" value="SH2"/>
</dbReference>
<dbReference type="Gene3D" id="2.30.30.40">
    <property type="entry name" value="SH3 Domains"/>
    <property type="match status" value="1"/>
</dbReference>
<dbReference type="AlphaFoldDB" id="A0A3N0Y9B2"/>
<dbReference type="PROSITE" id="PS50002">
    <property type="entry name" value="SH3"/>
    <property type="match status" value="1"/>
</dbReference>
<dbReference type="GO" id="GO:0004715">
    <property type="term" value="F:non-membrane spanning protein tyrosine kinase activity"/>
    <property type="evidence" value="ECO:0007669"/>
    <property type="project" value="UniProtKB-EC"/>
</dbReference>
<dbReference type="InterPro" id="IPR011009">
    <property type="entry name" value="Kinase-like_dom_sf"/>
</dbReference>
<dbReference type="Gene3D" id="1.10.510.10">
    <property type="entry name" value="Transferase(Phosphotransferase) domain 1"/>
    <property type="match status" value="1"/>
</dbReference>
<feature type="domain" description="SH2" evidence="14">
    <location>
        <begin position="100"/>
        <end position="193"/>
    </location>
</feature>
<evidence type="ECO:0000256" key="4">
    <source>
        <dbReference type="ARBA" id="ARBA00022741"/>
    </source>
</evidence>
<evidence type="ECO:0000259" key="15">
    <source>
        <dbReference type="PROSITE" id="PS50002"/>
    </source>
</evidence>
<comment type="catalytic activity">
    <reaction evidence="9 13">
        <text>L-tyrosyl-[protein] + ATP = O-phospho-L-tyrosyl-[protein] + ADP + H(+)</text>
        <dbReference type="Rhea" id="RHEA:10596"/>
        <dbReference type="Rhea" id="RHEA-COMP:10136"/>
        <dbReference type="Rhea" id="RHEA-COMP:20101"/>
        <dbReference type="ChEBI" id="CHEBI:15378"/>
        <dbReference type="ChEBI" id="CHEBI:30616"/>
        <dbReference type="ChEBI" id="CHEBI:46858"/>
        <dbReference type="ChEBI" id="CHEBI:61978"/>
        <dbReference type="ChEBI" id="CHEBI:456216"/>
        <dbReference type="EC" id="2.7.10.2"/>
    </reaction>
</comment>
<keyword evidence="2 13" id="KW-0808">Transferase</keyword>
<dbReference type="InterPro" id="IPR020635">
    <property type="entry name" value="Tyr_kinase_cat_dom"/>
</dbReference>
<proteinExistence type="inferred from homology"/>
<evidence type="ECO:0000256" key="12">
    <source>
        <dbReference type="PROSITE-ProRule" id="PRU10141"/>
    </source>
</evidence>
<dbReference type="PROSITE" id="PS50001">
    <property type="entry name" value="SH2"/>
    <property type="match status" value="1"/>
</dbReference>
<keyword evidence="5 13" id="KW-0418">Kinase</keyword>
<dbReference type="InterPro" id="IPR001452">
    <property type="entry name" value="SH3_domain"/>
</dbReference>
<name>A0A3N0Y9B2_ANAGA</name>
<dbReference type="OrthoDB" id="4062651at2759"/>
<dbReference type="SUPFAM" id="SSF56112">
    <property type="entry name" value="Protein kinase-like (PK-like)"/>
    <property type="match status" value="1"/>
</dbReference>
<dbReference type="PROSITE" id="PS00109">
    <property type="entry name" value="PROTEIN_KINASE_TYR"/>
    <property type="match status" value="1"/>
</dbReference>
<gene>
    <name evidence="17" type="ORF">DPX16_8579</name>
</gene>
<keyword evidence="10" id="KW-0727">SH2 domain</keyword>
<comment type="similarity">
    <text evidence="13">Belongs to the protein kinase superfamily. Tyr protein kinase family.</text>
</comment>
<dbReference type="Gene3D" id="3.30.505.10">
    <property type="entry name" value="SH2 domain"/>
    <property type="match status" value="1"/>
</dbReference>
<dbReference type="Proteomes" id="UP000281406">
    <property type="component" value="Unassembled WGS sequence"/>
</dbReference>
<dbReference type="SMART" id="SM00326">
    <property type="entry name" value="SH3"/>
    <property type="match status" value="1"/>
</dbReference>
<feature type="domain" description="Protein kinase" evidence="16">
    <location>
        <begin position="217"/>
        <end position="473"/>
    </location>
</feature>
<evidence type="ECO:0000256" key="11">
    <source>
        <dbReference type="PROSITE-ProRule" id="PRU00192"/>
    </source>
</evidence>
<sequence length="477" mass="55824">MGNSACTCKRRCPCCPTKNEQPSLNRKRVFRSIYDYPSRTIWDLNLKKGDILEVTGETEYWLYVRRRTAKGGKSNSFVEEKGYVPKDFVKPLDSIEAELWYFENVKMRIEARRCLLRTQNAEGAFLVWKCYENNHYYLSVRNGKHARHYRIKQRENDKQFFLVHHTTFPTLRELIQFYSKNEGGLCAKLHEPCVKLDQPAPLSLSFETNWEVERSSLTKIKKLGSGEFAEVWQGLWNNTTDVAIKEFKVVHYPTIKTEIEIMKELRHERLLRLYAVCTTSEPICLVTELMKNGSLKTFLISQKEKQDLEFSLMMDFAVQITEGMIYIENKIVHRDLRAENILLTDMQCCKIADFGLAQINLPGNHRISSDVRVPVKWMAPEIFEEKEYTSKSDVWSFGILLTEIVTYGDDPYPGQDKMTCVRAIQRGERMQRPPGCPEELYDIMLMCWRSNSEERPTFTELQEKLLALIHEPVCELE</sequence>
<dbReference type="GO" id="GO:0005524">
    <property type="term" value="F:ATP binding"/>
    <property type="evidence" value="ECO:0007669"/>
    <property type="project" value="UniProtKB-UniRule"/>
</dbReference>
<evidence type="ECO:0000256" key="5">
    <source>
        <dbReference type="ARBA" id="ARBA00022777"/>
    </source>
</evidence>
<evidence type="ECO:0000256" key="8">
    <source>
        <dbReference type="ARBA" id="ARBA00023288"/>
    </source>
</evidence>
<evidence type="ECO:0000256" key="1">
    <source>
        <dbReference type="ARBA" id="ARBA00022443"/>
    </source>
</evidence>
<feature type="domain" description="SH3" evidence="15">
    <location>
        <begin position="25"/>
        <end position="94"/>
    </location>
</feature>
<dbReference type="InterPro" id="IPR008266">
    <property type="entry name" value="Tyr_kinase_AS"/>
</dbReference>
<keyword evidence="7 13" id="KW-0829">Tyrosine-protein kinase</keyword>
<dbReference type="SUPFAM" id="SSF50044">
    <property type="entry name" value="SH3-domain"/>
    <property type="match status" value="1"/>
</dbReference>
<evidence type="ECO:0000256" key="3">
    <source>
        <dbReference type="ARBA" id="ARBA00022707"/>
    </source>
</evidence>
<dbReference type="InterPro" id="IPR036028">
    <property type="entry name" value="SH3-like_dom_sf"/>
</dbReference>
<keyword evidence="18" id="KW-1185">Reference proteome</keyword>
<protein>
    <recommendedName>
        <fullName evidence="13">Tyrosine-protein kinase</fullName>
        <ecNumber evidence="13">2.7.10.2</ecNumber>
    </recommendedName>
</protein>
<keyword evidence="4 12" id="KW-0547">Nucleotide-binding</keyword>
<evidence type="ECO:0000256" key="13">
    <source>
        <dbReference type="RuleBase" id="RU362096"/>
    </source>
</evidence>
<evidence type="ECO:0000256" key="6">
    <source>
        <dbReference type="ARBA" id="ARBA00022840"/>
    </source>
</evidence>
<dbReference type="SMART" id="SM00219">
    <property type="entry name" value="TyrKc"/>
    <property type="match status" value="1"/>
</dbReference>
<dbReference type="FunFam" id="1.10.510.10:FF:000554">
    <property type="entry name" value="Predicted protein"/>
    <property type="match status" value="1"/>
</dbReference>
<evidence type="ECO:0000256" key="7">
    <source>
        <dbReference type="ARBA" id="ARBA00023137"/>
    </source>
</evidence>
<keyword evidence="8" id="KW-0449">Lipoprotein</keyword>
<comment type="caution">
    <text evidence="17">The sequence shown here is derived from an EMBL/GenBank/DDBJ whole genome shotgun (WGS) entry which is preliminary data.</text>
</comment>
<accession>A0A3N0Y9B2</accession>
<dbReference type="PROSITE" id="PS50011">
    <property type="entry name" value="PROTEIN_KINASE_DOM"/>
    <property type="match status" value="1"/>
</dbReference>
<keyword evidence="1 11" id="KW-0728">SH3 domain</keyword>
<evidence type="ECO:0000256" key="10">
    <source>
        <dbReference type="PROSITE-ProRule" id="PRU00191"/>
    </source>
</evidence>
<keyword evidence="3" id="KW-0519">Myristate</keyword>
<keyword evidence="6 12" id="KW-0067">ATP-binding</keyword>
<feature type="binding site" evidence="12">
    <location>
        <position position="245"/>
    </location>
    <ligand>
        <name>ATP</name>
        <dbReference type="ChEBI" id="CHEBI:30616"/>
    </ligand>
</feature>
<dbReference type="EC" id="2.7.10.2" evidence="13"/>
<dbReference type="InterPro" id="IPR001245">
    <property type="entry name" value="Ser-Thr/Tyr_kinase_cat_dom"/>
</dbReference>
<dbReference type="InterPro" id="IPR017441">
    <property type="entry name" value="Protein_kinase_ATP_BS"/>
</dbReference>
<dbReference type="PRINTS" id="PR00109">
    <property type="entry name" value="TYRKINASE"/>
</dbReference>
<evidence type="ECO:0000313" key="17">
    <source>
        <dbReference type="EMBL" id="ROL42833.1"/>
    </source>
</evidence>
<organism evidence="17 18">
    <name type="scientific">Anabarilius grahami</name>
    <name type="common">Kanglang fish</name>
    <name type="synonym">Barilius grahami</name>
    <dbReference type="NCBI Taxonomy" id="495550"/>
    <lineage>
        <taxon>Eukaryota</taxon>
        <taxon>Metazoa</taxon>
        <taxon>Chordata</taxon>
        <taxon>Craniata</taxon>
        <taxon>Vertebrata</taxon>
        <taxon>Euteleostomi</taxon>
        <taxon>Actinopterygii</taxon>
        <taxon>Neopterygii</taxon>
        <taxon>Teleostei</taxon>
        <taxon>Ostariophysi</taxon>
        <taxon>Cypriniformes</taxon>
        <taxon>Xenocyprididae</taxon>
        <taxon>Xenocypridinae</taxon>
        <taxon>Xenocypridinae incertae sedis</taxon>
        <taxon>Anabarilius</taxon>
    </lineage>
</organism>
<evidence type="ECO:0000256" key="9">
    <source>
        <dbReference type="ARBA" id="ARBA00051245"/>
    </source>
</evidence>
<dbReference type="InterPro" id="IPR000719">
    <property type="entry name" value="Prot_kinase_dom"/>
</dbReference>
<dbReference type="PANTHER" id="PTHR24418">
    <property type="entry name" value="TYROSINE-PROTEIN KINASE"/>
    <property type="match status" value="1"/>
</dbReference>
<dbReference type="Pfam" id="PF07714">
    <property type="entry name" value="PK_Tyr_Ser-Thr"/>
    <property type="match status" value="1"/>
</dbReference>
<dbReference type="PROSITE" id="PS00107">
    <property type="entry name" value="PROTEIN_KINASE_ATP"/>
    <property type="match status" value="1"/>
</dbReference>
<dbReference type="SUPFAM" id="SSF55550">
    <property type="entry name" value="SH2 domain"/>
    <property type="match status" value="1"/>
</dbReference>